<evidence type="ECO:0000313" key="1">
    <source>
        <dbReference type="EMBL" id="EIQ81534.1"/>
    </source>
</evidence>
<comment type="caution">
    <text evidence="1">The sequence shown here is derived from an EMBL/GenBank/DDBJ whole genome shotgun (WGS) entry which is preliminary data.</text>
</comment>
<accession>A0AAV3FS22</accession>
<dbReference type="EMBL" id="AIDX01000001">
    <property type="protein sequence ID" value="EIQ81534.1"/>
    <property type="molecule type" value="Genomic_DNA"/>
</dbReference>
<reference evidence="1 2" key="1">
    <citation type="journal article" date="2012" name="PLoS ONE">
        <title>Gene Repertoire Evolution of Streptococcus pyogenes Inferred from Phylogenomic Analysis with Streptococcus canis and Streptococcus dysgalactiae.</title>
        <authorList>
            <person name="Lefebure T."/>
            <person name="Richards V.P."/>
            <person name="Lang P."/>
            <person name="Pavinski-Bitar P."/>
            <person name="Stanhope M.J."/>
        </authorList>
    </citation>
    <scope>NUCLEOTIDE SEQUENCE [LARGE SCALE GENOMIC DNA]</scope>
    <source>
        <strain evidence="1 2">FSL Z3-227</strain>
    </source>
</reference>
<gene>
    <name evidence="1" type="ORF">SCAZ3_03890</name>
</gene>
<protein>
    <recommendedName>
        <fullName evidence="3">Transposase</fullName>
    </recommendedName>
</protein>
<sequence length="31" mass="3670">MGGMIGYRNHKNVWGQLKREIPMQEYDSSPF</sequence>
<evidence type="ECO:0008006" key="3">
    <source>
        <dbReference type="Google" id="ProtNLM"/>
    </source>
</evidence>
<dbReference type="AlphaFoldDB" id="A0AAV3FS22"/>
<dbReference type="Proteomes" id="UP000004423">
    <property type="component" value="Unassembled WGS sequence"/>
</dbReference>
<evidence type="ECO:0000313" key="2">
    <source>
        <dbReference type="Proteomes" id="UP000004423"/>
    </source>
</evidence>
<proteinExistence type="predicted"/>
<organism evidence="1 2">
    <name type="scientific">Streptococcus canis FSL Z3-227</name>
    <dbReference type="NCBI Taxonomy" id="482234"/>
    <lineage>
        <taxon>Bacteria</taxon>
        <taxon>Bacillati</taxon>
        <taxon>Bacillota</taxon>
        <taxon>Bacilli</taxon>
        <taxon>Lactobacillales</taxon>
        <taxon>Streptococcaceae</taxon>
        <taxon>Streptococcus</taxon>
    </lineage>
</organism>
<name>A0AAV3FS22_STRCB</name>